<dbReference type="Pfam" id="PF07077">
    <property type="entry name" value="DUF1345"/>
    <property type="match status" value="1"/>
</dbReference>
<keyword evidence="3" id="KW-1185">Reference proteome</keyword>
<proteinExistence type="predicted"/>
<organism evidence="2 3">
    <name type="scientific">Rhodoferax fermentans</name>
    <dbReference type="NCBI Taxonomy" id="28066"/>
    <lineage>
        <taxon>Bacteria</taxon>
        <taxon>Pseudomonadati</taxon>
        <taxon>Pseudomonadota</taxon>
        <taxon>Betaproteobacteria</taxon>
        <taxon>Burkholderiales</taxon>
        <taxon>Comamonadaceae</taxon>
        <taxon>Rhodoferax</taxon>
    </lineage>
</organism>
<feature type="transmembrane region" description="Helical" evidence="1">
    <location>
        <begin position="51"/>
        <end position="71"/>
    </location>
</feature>
<protein>
    <recommendedName>
        <fullName evidence="4">DUF1345 domain-containing protein</fullName>
    </recommendedName>
</protein>
<comment type="caution">
    <text evidence="2">The sequence shown here is derived from an EMBL/GenBank/DDBJ whole genome shotgun (WGS) entry which is preliminary data.</text>
</comment>
<dbReference type="Proteomes" id="UP000190750">
    <property type="component" value="Unassembled WGS sequence"/>
</dbReference>
<keyword evidence="1" id="KW-0472">Membrane</keyword>
<feature type="transmembrane region" description="Helical" evidence="1">
    <location>
        <begin position="20"/>
        <end position="39"/>
    </location>
</feature>
<dbReference type="STRING" id="28066.RF819_03440"/>
<evidence type="ECO:0000313" key="2">
    <source>
        <dbReference type="EMBL" id="OOV05891.1"/>
    </source>
</evidence>
<keyword evidence="1" id="KW-0812">Transmembrane</keyword>
<dbReference type="EMBL" id="MTJN01000002">
    <property type="protein sequence ID" value="OOV05891.1"/>
    <property type="molecule type" value="Genomic_DNA"/>
</dbReference>
<evidence type="ECO:0008006" key="4">
    <source>
        <dbReference type="Google" id="ProtNLM"/>
    </source>
</evidence>
<gene>
    <name evidence="2" type="ORF">RF819_03440</name>
</gene>
<dbReference type="OrthoDB" id="64737at2"/>
<reference evidence="2 3" key="1">
    <citation type="submission" date="2017-01" db="EMBL/GenBank/DDBJ databases">
        <title>Genome sequencing of Rhodoferax fermentans JCM 7819.</title>
        <authorList>
            <person name="Kim Y.J."/>
            <person name="Farh M.E.-A."/>
            <person name="Yang D.-C."/>
        </authorList>
    </citation>
    <scope>NUCLEOTIDE SEQUENCE [LARGE SCALE GENOMIC DNA]</scope>
    <source>
        <strain evidence="2 3">JCM 7819</strain>
    </source>
</reference>
<accession>A0A1T1AP35</accession>
<feature type="transmembrane region" description="Helical" evidence="1">
    <location>
        <begin position="91"/>
        <end position="113"/>
    </location>
</feature>
<keyword evidence="1" id="KW-1133">Transmembrane helix</keyword>
<dbReference type="AlphaFoldDB" id="A0A1T1AP35"/>
<name>A0A1T1AP35_RHOFE</name>
<evidence type="ECO:0000256" key="1">
    <source>
        <dbReference type="SAM" id="Phobius"/>
    </source>
</evidence>
<sequence>MSEASNLSFSSVPYVLRVILARPVFWGAWLVGAVVAWIVPAAEVQAWVAKAILGWNAGAAVFLLGAAWQIFGKPRTSVRVLAVLQQDGRQIVLGLVAAAVLLCLGTVVAQLALARELPAAQRLAHTVLAGLTLASAWAVTQVSCALHYAQAFFYAQVQGSPAVLRWSEERVCDYRRFLGLAVALGTVGRSAQASISSPELARVLWVQRGLAVLFNLMLLVLLVNLASGLL</sequence>
<feature type="transmembrane region" description="Helical" evidence="1">
    <location>
        <begin position="210"/>
        <end position="229"/>
    </location>
</feature>
<dbReference type="InterPro" id="IPR009781">
    <property type="entry name" value="DUF1345"/>
</dbReference>
<evidence type="ECO:0000313" key="3">
    <source>
        <dbReference type="Proteomes" id="UP000190750"/>
    </source>
</evidence>
<dbReference type="RefSeq" id="WP_078363671.1">
    <property type="nucleotide sequence ID" value="NZ_MTJN01000002.1"/>
</dbReference>